<evidence type="ECO:0000313" key="4">
    <source>
        <dbReference type="EMBL" id="RKX66097.1"/>
    </source>
</evidence>
<dbReference type="GO" id="GO:0003735">
    <property type="term" value="F:structural constituent of ribosome"/>
    <property type="evidence" value="ECO:0007669"/>
    <property type="project" value="InterPro"/>
</dbReference>
<gene>
    <name evidence="3" type="primary">rpsP</name>
    <name evidence="4" type="ORF">DRP44_04860</name>
</gene>
<evidence type="ECO:0000256" key="1">
    <source>
        <dbReference type="ARBA" id="ARBA00022980"/>
    </source>
</evidence>
<dbReference type="GO" id="GO:0015935">
    <property type="term" value="C:small ribosomal subunit"/>
    <property type="evidence" value="ECO:0007669"/>
    <property type="project" value="TreeGrafter"/>
</dbReference>
<dbReference type="Gene3D" id="3.30.1320.10">
    <property type="match status" value="1"/>
</dbReference>
<evidence type="ECO:0000256" key="2">
    <source>
        <dbReference type="ARBA" id="ARBA00023274"/>
    </source>
</evidence>
<dbReference type="PANTHER" id="PTHR12919">
    <property type="entry name" value="30S RIBOSOMAL PROTEIN S16"/>
    <property type="match status" value="1"/>
</dbReference>
<dbReference type="InterPro" id="IPR000307">
    <property type="entry name" value="Ribosomal_bS16"/>
</dbReference>
<dbReference type="SUPFAM" id="SSF54565">
    <property type="entry name" value="Ribosomal protein S16"/>
    <property type="match status" value="1"/>
</dbReference>
<dbReference type="GO" id="GO:0006412">
    <property type="term" value="P:translation"/>
    <property type="evidence" value="ECO:0007669"/>
    <property type="project" value="UniProtKB-UniRule"/>
</dbReference>
<dbReference type="PANTHER" id="PTHR12919:SF20">
    <property type="entry name" value="SMALL RIBOSOMAL SUBUNIT PROTEIN BS16M"/>
    <property type="match status" value="1"/>
</dbReference>
<dbReference type="HAMAP" id="MF_00385">
    <property type="entry name" value="Ribosomal_bS16"/>
    <property type="match status" value="1"/>
</dbReference>
<organism evidence="4 5">
    <name type="scientific">candidate division TA06 bacterium</name>
    <dbReference type="NCBI Taxonomy" id="2250710"/>
    <lineage>
        <taxon>Bacteria</taxon>
        <taxon>Bacteria division TA06</taxon>
    </lineage>
</organism>
<keyword evidence="1 3" id="KW-0689">Ribosomal protein</keyword>
<dbReference type="EMBL" id="QNBC01000056">
    <property type="protein sequence ID" value="RKX66097.1"/>
    <property type="molecule type" value="Genomic_DNA"/>
</dbReference>
<keyword evidence="2 3" id="KW-0687">Ribonucleoprotein</keyword>
<dbReference type="Proteomes" id="UP000282321">
    <property type="component" value="Unassembled WGS sequence"/>
</dbReference>
<evidence type="ECO:0000313" key="5">
    <source>
        <dbReference type="Proteomes" id="UP000282321"/>
    </source>
</evidence>
<proteinExistence type="inferred from homology"/>
<comment type="caution">
    <text evidence="4">The sequence shown here is derived from an EMBL/GenBank/DDBJ whole genome shotgun (WGS) entry which is preliminary data.</text>
</comment>
<dbReference type="InterPro" id="IPR023803">
    <property type="entry name" value="Ribosomal_bS16_dom_sf"/>
</dbReference>
<reference evidence="4 5" key="1">
    <citation type="submission" date="2018-06" db="EMBL/GenBank/DDBJ databases">
        <title>Extensive metabolic versatility and redundancy in microbially diverse, dynamic hydrothermal sediments.</title>
        <authorList>
            <person name="Dombrowski N."/>
            <person name="Teske A."/>
            <person name="Baker B.J."/>
        </authorList>
    </citation>
    <scope>NUCLEOTIDE SEQUENCE [LARGE SCALE GENOMIC DNA]</scope>
    <source>
        <strain evidence="4">B35_G9</strain>
    </source>
</reference>
<sequence length="84" mass="9912">MAINIHLRREGRIHKPFYRIVVSDKRSPRDGRFIEQLGYYNPLNKTEFEIDLEKVDEWIKKGAKPTNTVSKLIKVAREKLSSNE</sequence>
<accession>A0A660S7S1</accession>
<evidence type="ECO:0000256" key="3">
    <source>
        <dbReference type="HAMAP-Rule" id="MF_00385"/>
    </source>
</evidence>
<dbReference type="AlphaFoldDB" id="A0A660S7S1"/>
<comment type="similarity">
    <text evidence="3">Belongs to the bacterial ribosomal protein bS16 family.</text>
</comment>
<dbReference type="NCBIfam" id="TIGR00002">
    <property type="entry name" value="S16"/>
    <property type="match status" value="1"/>
</dbReference>
<protein>
    <recommendedName>
        <fullName evidence="3">Small ribosomal subunit protein bS16</fullName>
    </recommendedName>
</protein>
<name>A0A660S7S1_UNCT6</name>
<dbReference type="GO" id="GO:0005737">
    <property type="term" value="C:cytoplasm"/>
    <property type="evidence" value="ECO:0007669"/>
    <property type="project" value="UniProtKB-ARBA"/>
</dbReference>
<dbReference type="Pfam" id="PF00886">
    <property type="entry name" value="Ribosomal_S16"/>
    <property type="match status" value="1"/>
</dbReference>